<comment type="catalytic activity">
    <reaction evidence="5">
        <text>3'-dephospho-CoA + ATP = ADP + CoA + H(+)</text>
        <dbReference type="Rhea" id="RHEA:18245"/>
        <dbReference type="ChEBI" id="CHEBI:15378"/>
        <dbReference type="ChEBI" id="CHEBI:30616"/>
        <dbReference type="ChEBI" id="CHEBI:57287"/>
        <dbReference type="ChEBI" id="CHEBI:57328"/>
        <dbReference type="ChEBI" id="CHEBI:456216"/>
        <dbReference type="EC" id="2.7.1.24"/>
    </reaction>
</comment>
<keyword evidence="3 5" id="KW-0067">ATP-binding</keyword>
<dbReference type="NCBIfam" id="TIGR00152">
    <property type="entry name" value="dephospho-CoA kinase"/>
    <property type="match status" value="1"/>
</dbReference>
<dbReference type="HOGENOM" id="CLU_057180_3_1_10"/>
<keyword evidence="4 5" id="KW-0173">Coenzyme A biosynthesis</keyword>
<dbReference type="Proteomes" id="UP000032417">
    <property type="component" value="Chromosome 1"/>
</dbReference>
<feature type="binding site" evidence="5">
    <location>
        <begin position="11"/>
        <end position="16"/>
    </location>
    <ligand>
        <name>ATP</name>
        <dbReference type="ChEBI" id="CHEBI:30616"/>
    </ligand>
</feature>
<keyword evidence="5 7" id="KW-0418">Kinase</keyword>
<evidence type="ECO:0000313" key="7">
    <source>
        <dbReference type="EMBL" id="CEA16745.1"/>
    </source>
</evidence>
<dbReference type="InterPro" id="IPR001977">
    <property type="entry name" value="Depp_CoAkinase"/>
</dbReference>
<comment type="subcellular location">
    <subcellularLocation>
        <location evidence="5">Cytoplasm</location>
    </subcellularLocation>
</comment>
<dbReference type="GO" id="GO:0015937">
    <property type="term" value="P:coenzyme A biosynthetic process"/>
    <property type="evidence" value="ECO:0007669"/>
    <property type="project" value="UniProtKB-UniRule"/>
</dbReference>
<keyword evidence="5" id="KW-0808">Transferase</keyword>
<dbReference type="PANTHER" id="PTHR10695:SF46">
    <property type="entry name" value="BIFUNCTIONAL COENZYME A SYNTHASE-RELATED"/>
    <property type="match status" value="1"/>
</dbReference>
<dbReference type="PANTHER" id="PTHR10695">
    <property type="entry name" value="DEPHOSPHO-COA KINASE-RELATED"/>
    <property type="match status" value="1"/>
</dbReference>
<proteinExistence type="inferred from homology"/>
<evidence type="ECO:0000256" key="6">
    <source>
        <dbReference type="NCBIfam" id="TIGR00152"/>
    </source>
</evidence>
<evidence type="ECO:0000256" key="3">
    <source>
        <dbReference type="ARBA" id="ARBA00022840"/>
    </source>
</evidence>
<reference evidence="7 8" key="1">
    <citation type="submission" date="2014-08" db="EMBL/GenBank/DDBJ databases">
        <authorList>
            <person name="Wibberg D."/>
        </authorList>
    </citation>
    <scope>NUCLEOTIDE SEQUENCE [LARGE SCALE GENOMIC DNA]</scope>
    <source>
        <strain evidence="8">ING2-E5B</strain>
    </source>
</reference>
<dbReference type="Pfam" id="PF01121">
    <property type="entry name" value="CoaE"/>
    <property type="match status" value="1"/>
</dbReference>
<evidence type="ECO:0000256" key="2">
    <source>
        <dbReference type="ARBA" id="ARBA00022741"/>
    </source>
</evidence>
<dbReference type="Gene3D" id="3.40.50.300">
    <property type="entry name" value="P-loop containing nucleotide triphosphate hydrolases"/>
    <property type="match status" value="1"/>
</dbReference>
<dbReference type="InterPro" id="IPR027417">
    <property type="entry name" value="P-loop_NTPase"/>
</dbReference>
<comment type="function">
    <text evidence="5">Catalyzes the phosphorylation of the 3'-hydroxyl group of dephosphocoenzyme A to form coenzyme A.</text>
</comment>
<dbReference type="STRING" id="1562970.ING2E5B_2016"/>
<dbReference type="GO" id="GO:0004140">
    <property type="term" value="F:dephospho-CoA kinase activity"/>
    <property type="evidence" value="ECO:0007669"/>
    <property type="project" value="UniProtKB-UniRule"/>
</dbReference>
<sequence>MIRIGVTGGIGSGKSIVCDIFRIYDIPVFDADIEAKRLNDTSQTIRRQLIHHFGPDIYENDRLNRRRFAELIFSNDQNIKIANSIIHPVVADCFLEWCNSYRECPVVVIDAALLIEAGFNQFVDKVITVYTPEETRIERVMKRDRVSREQVEARMFNQMPEEEKMKHSDYVIYNDSSHSLIEQVSKILDELSFTHSA</sequence>
<protein>
    <recommendedName>
        <fullName evidence="5 6">Dephospho-CoA kinase</fullName>
        <ecNumber evidence="5 6">2.7.1.24</ecNumber>
    </recommendedName>
    <alternativeName>
        <fullName evidence="5">Dephosphocoenzyme A kinase</fullName>
    </alternativeName>
</protein>
<evidence type="ECO:0000256" key="4">
    <source>
        <dbReference type="ARBA" id="ARBA00022993"/>
    </source>
</evidence>
<comment type="pathway">
    <text evidence="5">Cofactor biosynthesis; coenzyme A biosynthesis; CoA from (R)-pantothenate: step 5/5.</text>
</comment>
<dbReference type="SUPFAM" id="SSF52540">
    <property type="entry name" value="P-loop containing nucleoside triphosphate hydrolases"/>
    <property type="match status" value="1"/>
</dbReference>
<dbReference type="CDD" id="cd02022">
    <property type="entry name" value="DPCK"/>
    <property type="match status" value="1"/>
</dbReference>
<comment type="similarity">
    <text evidence="1 5">Belongs to the CoaE family.</text>
</comment>
<dbReference type="EMBL" id="LN515532">
    <property type="protein sequence ID" value="CEA16745.1"/>
    <property type="molecule type" value="Genomic_DNA"/>
</dbReference>
<evidence type="ECO:0000256" key="1">
    <source>
        <dbReference type="ARBA" id="ARBA00009018"/>
    </source>
</evidence>
<keyword evidence="5" id="KW-0963">Cytoplasm</keyword>
<dbReference type="AlphaFoldDB" id="A0A098C1F7"/>
<accession>A0A098C1F7</accession>
<dbReference type="KEGG" id="pbt:ING2E5B_2016"/>
<keyword evidence="2 5" id="KW-0547">Nucleotide-binding</keyword>
<keyword evidence="8" id="KW-1185">Reference proteome</keyword>
<gene>
    <name evidence="5" type="primary">coaE</name>
    <name evidence="7" type="ORF">ING2E5B_2016</name>
</gene>
<dbReference type="PROSITE" id="PS51219">
    <property type="entry name" value="DPCK"/>
    <property type="match status" value="1"/>
</dbReference>
<evidence type="ECO:0000313" key="8">
    <source>
        <dbReference type="Proteomes" id="UP000032417"/>
    </source>
</evidence>
<dbReference type="GO" id="GO:0005737">
    <property type="term" value="C:cytoplasm"/>
    <property type="evidence" value="ECO:0007669"/>
    <property type="project" value="UniProtKB-SubCell"/>
</dbReference>
<dbReference type="GO" id="GO:0005524">
    <property type="term" value="F:ATP binding"/>
    <property type="evidence" value="ECO:0007669"/>
    <property type="project" value="UniProtKB-UniRule"/>
</dbReference>
<evidence type="ECO:0000256" key="5">
    <source>
        <dbReference type="HAMAP-Rule" id="MF_00376"/>
    </source>
</evidence>
<dbReference type="UniPathway" id="UPA00241">
    <property type="reaction ID" value="UER00356"/>
</dbReference>
<dbReference type="PATRIC" id="fig|1562970.3.peg.1991"/>
<name>A0A098C1F7_9BACT</name>
<dbReference type="HAMAP" id="MF_00376">
    <property type="entry name" value="Dephospho_CoA_kinase"/>
    <property type="match status" value="1"/>
</dbReference>
<organism evidence="7 8">
    <name type="scientific">Fermentimonas caenicola</name>
    <dbReference type="NCBI Taxonomy" id="1562970"/>
    <lineage>
        <taxon>Bacteria</taxon>
        <taxon>Pseudomonadati</taxon>
        <taxon>Bacteroidota</taxon>
        <taxon>Bacteroidia</taxon>
        <taxon>Bacteroidales</taxon>
        <taxon>Dysgonomonadaceae</taxon>
        <taxon>Fermentimonas</taxon>
    </lineage>
</organism>
<dbReference type="EC" id="2.7.1.24" evidence="5 6"/>
<dbReference type="OrthoDB" id="9812943at2"/>